<evidence type="ECO:0000259" key="7">
    <source>
        <dbReference type="Pfam" id="PF00441"/>
    </source>
</evidence>
<evidence type="ECO:0000256" key="1">
    <source>
        <dbReference type="ARBA" id="ARBA00001974"/>
    </source>
</evidence>
<dbReference type="Gene3D" id="1.20.140.10">
    <property type="entry name" value="Butyryl-CoA Dehydrogenase, subunit A, domain 3"/>
    <property type="match status" value="1"/>
</dbReference>
<dbReference type="Proteomes" id="UP000186513">
    <property type="component" value="Unassembled WGS sequence"/>
</dbReference>
<dbReference type="PANTHER" id="PTHR43884">
    <property type="entry name" value="ACYL-COA DEHYDROGENASE"/>
    <property type="match status" value="1"/>
</dbReference>
<dbReference type="SUPFAM" id="SSF47203">
    <property type="entry name" value="Acyl-CoA dehydrogenase C-terminal domain-like"/>
    <property type="match status" value="1"/>
</dbReference>
<dbReference type="FunFam" id="1.20.140.10:FF:000001">
    <property type="entry name" value="Acyl-CoA dehydrogenase"/>
    <property type="match status" value="1"/>
</dbReference>
<dbReference type="Pfam" id="PF02770">
    <property type="entry name" value="Acyl-CoA_dh_M"/>
    <property type="match status" value="1"/>
</dbReference>
<dbReference type="AlphaFoldDB" id="A0A1K2HHV9"/>
<evidence type="ECO:0000313" key="11">
    <source>
        <dbReference type="Proteomes" id="UP000186513"/>
    </source>
</evidence>
<dbReference type="Pfam" id="PF00441">
    <property type="entry name" value="Acyl-CoA_dh_1"/>
    <property type="match status" value="1"/>
</dbReference>
<evidence type="ECO:0000259" key="9">
    <source>
        <dbReference type="Pfam" id="PF02771"/>
    </source>
</evidence>
<evidence type="ECO:0000313" key="10">
    <source>
        <dbReference type="EMBL" id="SFZ76440.1"/>
    </source>
</evidence>
<dbReference type="InterPro" id="IPR013786">
    <property type="entry name" value="AcylCoA_DH/ox_N"/>
</dbReference>
<comment type="similarity">
    <text evidence="2 6">Belongs to the acyl-CoA dehydrogenase family.</text>
</comment>
<dbReference type="Gene3D" id="1.10.540.10">
    <property type="entry name" value="Acyl-CoA dehydrogenase/oxidase, N-terminal domain"/>
    <property type="match status" value="1"/>
</dbReference>
<dbReference type="Pfam" id="PF02771">
    <property type="entry name" value="Acyl-CoA_dh_N"/>
    <property type="match status" value="1"/>
</dbReference>
<dbReference type="InterPro" id="IPR046373">
    <property type="entry name" value="Acyl-CoA_Oxase/DH_mid-dom_sf"/>
</dbReference>
<dbReference type="InterPro" id="IPR006091">
    <property type="entry name" value="Acyl-CoA_Oxase/DH_mid-dom"/>
</dbReference>
<dbReference type="EMBL" id="FPKR01000007">
    <property type="protein sequence ID" value="SFZ76440.1"/>
    <property type="molecule type" value="Genomic_DNA"/>
</dbReference>
<keyword evidence="4 6" id="KW-0274">FAD</keyword>
<proteinExistence type="inferred from homology"/>
<feature type="domain" description="Acyl-CoA dehydrogenase/oxidase N-terminal" evidence="9">
    <location>
        <begin position="9"/>
        <end position="120"/>
    </location>
</feature>
<dbReference type="Gene3D" id="2.40.110.10">
    <property type="entry name" value="Butyryl-CoA Dehydrogenase, subunit A, domain 2"/>
    <property type="match status" value="1"/>
</dbReference>
<sequence>MIARRHFDAEHALFRSNFRRFLAEEVTPYQREWEAAGQVPRAIWRRAGELGFLATFVDEAYGGAGCRDYRYEQIVAEELGLANEWGLALGLHSSLVAPYLDSFGTPEQKQRYLPGVVSGDCVLAVAMTEPNTGSDLAGIQTRAEDCGDYWLLNGAKTFISNGVHSDLVIVAARTHPSEKRGLSLFLVEKGWAGFEVGRRLEKIGQHSQDTAELFFRDVKVPKQNLLGEPHQGFKLLMQMLAPERLICAIGSLAAAQSALAMTLAYVKERRAFGQTLFEFQNTRFELAAIKTELDIGQVYLDRLVMEHQAGSLDTVDAAEAKLWTSELLGRAADRCLQLFGGYGFMAEYPIGRLWASARVARIYAGSSEIMKEIIAKAM</sequence>
<protein>
    <submittedName>
        <fullName evidence="10">Acyl-CoA dehydrogenase</fullName>
    </submittedName>
</protein>
<dbReference type="SUPFAM" id="SSF56645">
    <property type="entry name" value="Acyl-CoA dehydrogenase NM domain-like"/>
    <property type="match status" value="1"/>
</dbReference>
<evidence type="ECO:0000256" key="5">
    <source>
        <dbReference type="ARBA" id="ARBA00023002"/>
    </source>
</evidence>
<comment type="cofactor">
    <cofactor evidence="1 6">
        <name>FAD</name>
        <dbReference type="ChEBI" id="CHEBI:57692"/>
    </cofactor>
</comment>
<evidence type="ECO:0000256" key="2">
    <source>
        <dbReference type="ARBA" id="ARBA00009347"/>
    </source>
</evidence>
<keyword evidence="11" id="KW-1185">Reference proteome</keyword>
<reference evidence="10 11" key="1">
    <citation type="submission" date="2016-11" db="EMBL/GenBank/DDBJ databases">
        <authorList>
            <person name="Jaros S."/>
            <person name="Januszkiewicz K."/>
            <person name="Wedrychowicz H."/>
        </authorList>
    </citation>
    <scope>NUCLEOTIDE SEQUENCE [LARGE SCALE GENOMIC DNA]</scope>
    <source>
        <strain evidence="10 11">DSM 18899</strain>
    </source>
</reference>
<keyword evidence="5 6" id="KW-0560">Oxidoreductase</keyword>
<evidence type="ECO:0000256" key="6">
    <source>
        <dbReference type="RuleBase" id="RU362125"/>
    </source>
</evidence>
<accession>A0A1K2HHV9</accession>
<dbReference type="InterPro" id="IPR009075">
    <property type="entry name" value="AcylCo_DH/oxidase_C"/>
</dbReference>
<keyword evidence="3 6" id="KW-0285">Flavoprotein</keyword>
<evidence type="ECO:0000259" key="8">
    <source>
        <dbReference type="Pfam" id="PF02770"/>
    </source>
</evidence>
<dbReference type="InterPro" id="IPR009100">
    <property type="entry name" value="AcylCoA_DH/oxidase_NM_dom_sf"/>
</dbReference>
<evidence type="ECO:0000256" key="4">
    <source>
        <dbReference type="ARBA" id="ARBA00022827"/>
    </source>
</evidence>
<feature type="domain" description="Acyl-CoA dehydrogenase/oxidase C-terminal" evidence="7">
    <location>
        <begin position="231"/>
        <end position="378"/>
    </location>
</feature>
<dbReference type="InterPro" id="IPR037069">
    <property type="entry name" value="AcylCoA_DH/ox_N_sf"/>
</dbReference>
<name>A0A1K2HHV9_9NEIS</name>
<dbReference type="InterPro" id="IPR036250">
    <property type="entry name" value="AcylCo_DH-like_C"/>
</dbReference>
<dbReference type="GO" id="GO:0003995">
    <property type="term" value="F:acyl-CoA dehydrogenase activity"/>
    <property type="evidence" value="ECO:0007669"/>
    <property type="project" value="TreeGrafter"/>
</dbReference>
<organism evidence="10 11">
    <name type="scientific">Chitinimonas taiwanensis DSM 18899</name>
    <dbReference type="NCBI Taxonomy" id="1121279"/>
    <lineage>
        <taxon>Bacteria</taxon>
        <taxon>Pseudomonadati</taxon>
        <taxon>Pseudomonadota</taxon>
        <taxon>Betaproteobacteria</taxon>
        <taxon>Neisseriales</taxon>
        <taxon>Chitinibacteraceae</taxon>
        <taxon>Chitinimonas</taxon>
    </lineage>
</organism>
<dbReference type="FunFam" id="2.40.110.10:FF:000002">
    <property type="entry name" value="Acyl-CoA dehydrogenase fadE12"/>
    <property type="match status" value="1"/>
</dbReference>
<dbReference type="GO" id="GO:0050660">
    <property type="term" value="F:flavin adenine dinucleotide binding"/>
    <property type="evidence" value="ECO:0007669"/>
    <property type="project" value="InterPro"/>
</dbReference>
<dbReference type="STRING" id="1121279.SAMN02745887_01961"/>
<gene>
    <name evidence="10" type="ORF">SAMN02745887_01961</name>
</gene>
<feature type="domain" description="Acyl-CoA oxidase/dehydrogenase middle" evidence="8">
    <location>
        <begin position="124"/>
        <end position="218"/>
    </location>
</feature>
<evidence type="ECO:0000256" key="3">
    <source>
        <dbReference type="ARBA" id="ARBA00022630"/>
    </source>
</evidence>
<dbReference type="RefSeq" id="WP_217651444.1">
    <property type="nucleotide sequence ID" value="NZ_FPKR01000007.1"/>
</dbReference>
<dbReference type="PANTHER" id="PTHR43884:SF12">
    <property type="entry name" value="ISOVALERYL-COA DEHYDROGENASE, MITOCHONDRIAL-RELATED"/>
    <property type="match status" value="1"/>
</dbReference>